<dbReference type="KEGG" id="pbas:SMSP2_02272"/>
<dbReference type="RefSeq" id="WP_146684097.1">
    <property type="nucleotide sequence ID" value="NZ_CP019646.1"/>
</dbReference>
<feature type="transmembrane region" description="Helical" evidence="6">
    <location>
        <begin position="748"/>
        <end position="768"/>
    </location>
</feature>
<evidence type="ECO:0000256" key="6">
    <source>
        <dbReference type="SAM" id="Phobius"/>
    </source>
</evidence>
<feature type="transmembrane region" description="Helical" evidence="6">
    <location>
        <begin position="263"/>
        <end position="283"/>
    </location>
</feature>
<feature type="transmembrane region" description="Helical" evidence="6">
    <location>
        <begin position="718"/>
        <end position="741"/>
    </location>
</feature>
<dbReference type="Pfam" id="PF03176">
    <property type="entry name" value="MMPL"/>
    <property type="match status" value="2"/>
</dbReference>
<feature type="transmembrane region" description="Helical" evidence="6">
    <location>
        <begin position="359"/>
        <end position="382"/>
    </location>
</feature>
<evidence type="ECO:0000313" key="9">
    <source>
        <dbReference type="Proteomes" id="UP000188181"/>
    </source>
</evidence>
<feature type="transmembrane region" description="Helical" evidence="6">
    <location>
        <begin position="289"/>
        <end position="313"/>
    </location>
</feature>
<dbReference type="SUPFAM" id="SSF82866">
    <property type="entry name" value="Multidrug efflux transporter AcrB transmembrane domain"/>
    <property type="match status" value="2"/>
</dbReference>
<evidence type="ECO:0000256" key="5">
    <source>
        <dbReference type="ARBA" id="ARBA00023136"/>
    </source>
</evidence>
<dbReference type="Gene3D" id="1.20.1640.10">
    <property type="entry name" value="Multidrug efflux transporter AcrB transmembrane domain"/>
    <property type="match status" value="2"/>
</dbReference>
<protein>
    <submittedName>
        <fullName evidence="8">Bifunctional preprotein translocase subunit SecD/SecF</fullName>
    </submittedName>
</protein>
<dbReference type="Proteomes" id="UP000188181">
    <property type="component" value="Chromosome"/>
</dbReference>
<feature type="transmembrane region" description="Helical" evidence="6">
    <location>
        <begin position="920"/>
        <end position="939"/>
    </location>
</feature>
<feature type="transmembrane region" description="Helical" evidence="6">
    <location>
        <begin position="20"/>
        <end position="37"/>
    </location>
</feature>
<keyword evidence="3 6" id="KW-0812">Transmembrane</keyword>
<dbReference type="GO" id="GO:0005886">
    <property type="term" value="C:plasma membrane"/>
    <property type="evidence" value="ECO:0007669"/>
    <property type="project" value="UniProtKB-SubCell"/>
</dbReference>
<dbReference type="STRING" id="1851148.SMSP2_02272"/>
<dbReference type="PROSITE" id="PS50156">
    <property type="entry name" value="SSD"/>
    <property type="match status" value="1"/>
</dbReference>
<keyword evidence="9" id="KW-1185">Reference proteome</keyword>
<feature type="transmembrane region" description="Helical" evidence="6">
    <location>
        <begin position="334"/>
        <end position="353"/>
    </location>
</feature>
<reference evidence="9" key="1">
    <citation type="submission" date="2017-02" db="EMBL/GenBank/DDBJ databases">
        <title>Comparative genomics and description of representatives of a novel lineage of planctomycetes thriving in anoxic sediments.</title>
        <authorList>
            <person name="Spring S."/>
            <person name="Bunk B."/>
            <person name="Sproer C."/>
        </authorList>
    </citation>
    <scope>NUCLEOTIDE SEQUENCE [LARGE SCALE GENOMIC DNA]</scope>
    <source>
        <strain evidence="9">SM-Chi-D1</strain>
    </source>
</reference>
<accession>A0A1R7T5W5</accession>
<dbReference type="InterPro" id="IPR004869">
    <property type="entry name" value="MMPL_dom"/>
</dbReference>
<sequence>MKDLKATITRWSVEHYKRITVMMILFTVITGDFIPLIKVDTDPENMLSKDEPVRVFHNKTKEKFDLSDMVIVGVINEEHEHGVFNPETLGRIYELTEFAKTLRWPDKEESGKTAGVIEADMIAPSVVDHIGQGGPGTIKFEWLMPTPPQNQKQALEIRDKAMSNPMFEGTMVSEDGRAIMIFLPLTDKHLSYRVYKALNEKIASMPGSENEDYHITGLPVAEDTFGVEMFIQMAISAPLAMLTIFILMLLFFRKLVLIISPMIIAMVSVISTMGLLIGFGYPVHIMSSMIPIFLMPIAVVDSVHILSEFFDVYDKSKGRRKSIELVMEDLFSPMLYTSLTSAAGFLSLALTPIPPVQVFGVFVAIGIMIAWLFTIMFVPAYIMMIPEKRLENFGMAAVHEEKQTPLTRLLKIAGSVTWKYAKVVTVILVILVVAAVWGITKIQINDNPVKWFVKSHPIRQADIALNEHFGGTYMAYLVLSADQQQQQGGAFPQSQIKALREEAENIKQDYPKSIQAADEISALLESKQLTEADAGKRAELFADMADEKISRIPADDDELFYAWDELASFVRSTGLEQQKAEPFKNPETLRYMQNLQQHLESEGLIGKSSSVADVVKKVHQELLDGSEENYRVPDEQAMVSECLIQYQQSHRPGDLWHFVTPDYTESVMWFQLTSGDNKDMERAVAEVDKYFRENTPPVELAHKWAGLTYINIVWQEKMVFGMLQSFLGSFLVVFIMMSMLFGSPLWGLLCMVPLTITIAAIYGMIGFIGKDYDMPVAVLSALTLGMAVDFAIHFLERSRAAFQKHGNWKDAAPEMFGEPARAISRNVLVIAIGFLPLLAAPLVPYKTVGIFLCAIMAVSGIITLLALPSLITIASKMFFRGLEQKKPAGCKCGFCMVISISVTLLIALNLHQYWQIGATRLTWISLPAVPVLIIICNLISRRESCKIIENENQNDEN</sequence>
<organism evidence="8 9">
    <name type="scientific">Limihaloglobus sulfuriphilus</name>
    <dbReference type="NCBI Taxonomy" id="1851148"/>
    <lineage>
        <taxon>Bacteria</taxon>
        <taxon>Pseudomonadati</taxon>
        <taxon>Planctomycetota</taxon>
        <taxon>Phycisphaerae</taxon>
        <taxon>Sedimentisphaerales</taxon>
        <taxon>Sedimentisphaeraceae</taxon>
        <taxon>Limihaloglobus</taxon>
    </lineage>
</organism>
<comment type="subcellular location">
    <subcellularLocation>
        <location evidence="1">Cell membrane</location>
        <topology evidence="1">Multi-pass membrane protein</topology>
    </subcellularLocation>
</comment>
<keyword evidence="4 6" id="KW-1133">Transmembrane helix</keyword>
<name>A0A1R7T5W5_9BACT</name>
<keyword evidence="2" id="KW-1003">Cell membrane</keyword>
<evidence type="ECO:0000256" key="4">
    <source>
        <dbReference type="ARBA" id="ARBA00022989"/>
    </source>
</evidence>
<evidence type="ECO:0000256" key="1">
    <source>
        <dbReference type="ARBA" id="ARBA00004651"/>
    </source>
</evidence>
<dbReference type="OrthoDB" id="2112773at2"/>
<evidence type="ECO:0000259" key="7">
    <source>
        <dbReference type="PROSITE" id="PS50156"/>
    </source>
</evidence>
<evidence type="ECO:0000256" key="2">
    <source>
        <dbReference type="ARBA" id="ARBA00022475"/>
    </source>
</evidence>
<feature type="transmembrane region" description="Helical" evidence="6">
    <location>
        <begin position="774"/>
        <end position="795"/>
    </location>
</feature>
<feature type="transmembrane region" description="Helical" evidence="6">
    <location>
        <begin position="420"/>
        <end position="440"/>
    </location>
</feature>
<feature type="transmembrane region" description="Helical" evidence="6">
    <location>
        <begin position="849"/>
        <end position="871"/>
    </location>
</feature>
<feature type="transmembrane region" description="Helical" evidence="6">
    <location>
        <begin position="892"/>
        <end position="914"/>
    </location>
</feature>
<dbReference type="PANTHER" id="PTHR33406">
    <property type="entry name" value="MEMBRANE PROTEIN MJ1562-RELATED"/>
    <property type="match status" value="1"/>
</dbReference>
<keyword evidence="5 6" id="KW-0472">Membrane</keyword>
<dbReference type="InterPro" id="IPR000731">
    <property type="entry name" value="SSD"/>
</dbReference>
<evidence type="ECO:0000313" key="8">
    <source>
        <dbReference type="EMBL" id="AQQ71893.1"/>
    </source>
</evidence>
<feature type="transmembrane region" description="Helical" evidence="6">
    <location>
        <begin position="229"/>
        <end position="251"/>
    </location>
</feature>
<dbReference type="EMBL" id="CP019646">
    <property type="protein sequence ID" value="AQQ71893.1"/>
    <property type="molecule type" value="Genomic_DNA"/>
</dbReference>
<feature type="domain" description="SSD" evidence="7">
    <location>
        <begin position="254"/>
        <end position="384"/>
    </location>
</feature>
<dbReference type="AlphaFoldDB" id="A0A1R7T5W5"/>
<feature type="transmembrane region" description="Helical" evidence="6">
    <location>
        <begin position="823"/>
        <end position="843"/>
    </location>
</feature>
<proteinExistence type="predicted"/>
<dbReference type="PANTHER" id="PTHR33406:SF13">
    <property type="entry name" value="MEMBRANE PROTEIN YDFJ"/>
    <property type="match status" value="1"/>
</dbReference>
<evidence type="ECO:0000256" key="3">
    <source>
        <dbReference type="ARBA" id="ARBA00022692"/>
    </source>
</evidence>
<dbReference type="InterPro" id="IPR050545">
    <property type="entry name" value="Mycobact_MmpL"/>
</dbReference>
<gene>
    <name evidence="8" type="ORF">SMSP2_02272</name>
</gene>